<sequence>MINPLGGSLFADPDAADQLADSLRYVRVNGKRMGFVREEYIAFIKNFPELGQRTDRKMNRTGIHLVHANEGIYMVTQKMKPVNTPWCMGGSPISLWRVGGNDVAYYL</sequence>
<evidence type="ECO:0000313" key="1">
    <source>
        <dbReference type="EMBL" id="OAB40837.1"/>
    </source>
</evidence>
<keyword evidence="2" id="KW-1185">Reference proteome</keyword>
<dbReference type="EMBL" id="LVJH01000034">
    <property type="protein sequence ID" value="OAB40837.1"/>
    <property type="molecule type" value="Genomic_DNA"/>
</dbReference>
<gene>
    <name evidence="1" type="ORF">PGLA_17870</name>
</gene>
<accession>A0A162LWM1</accession>
<proteinExistence type="predicted"/>
<protein>
    <submittedName>
        <fullName evidence="1">Uncharacterized protein</fullName>
    </submittedName>
</protein>
<evidence type="ECO:0000313" key="2">
    <source>
        <dbReference type="Proteomes" id="UP000076967"/>
    </source>
</evidence>
<organism evidence="1 2">
    <name type="scientific">Paenibacillus glacialis</name>
    <dbReference type="NCBI Taxonomy" id="494026"/>
    <lineage>
        <taxon>Bacteria</taxon>
        <taxon>Bacillati</taxon>
        <taxon>Bacillota</taxon>
        <taxon>Bacilli</taxon>
        <taxon>Bacillales</taxon>
        <taxon>Paenibacillaceae</taxon>
        <taxon>Paenibacillus</taxon>
    </lineage>
</organism>
<name>A0A162LWM1_9BACL</name>
<dbReference type="Proteomes" id="UP000076967">
    <property type="component" value="Unassembled WGS sequence"/>
</dbReference>
<dbReference type="AlphaFoldDB" id="A0A162LWM1"/>
<reference evidence="1 2" key="1">
    <citation type="submission" date="2016-03" db="EMBL/GenBank/DDBJ databases">
        <title>Draft genome sequence of Paenibacillus glacialis DSM 22343.</title>
        <authorList>
            <person name="Shin S.-K."/>
            <person name="Yi H."/>
        </authorList>
    </citation>
    <scope>NUCLEOTIDE SEQUENCE [LARGE SCALE GENOMIC DNA]</scope>
    <source>
        <strain evidence="1 2">DSM 22343</strain>
    </source>
</reference>
<comment type="caution">
    <text evidence="1">The sequence shown here is derived from an EMBL/GenBank/DDBJ whole genome shotgun (WGS) entry which is preliminary data.</text>
</comment>